<feature type="transmembrane region" description="Helical" evidence="6">
    <location>
        <begin position="181"/>
        <end position="202"/>
    </location>
</feature>
<dbReference type="Proteomes" id="UP001058072">
    <property type="component" value="Chromosome"/>
</dbReference>
<dbReference type="PANTHER" id="PTHR43298:SF2">
    <property type="entry name" value="FMN_FAD EXPORTER YEEO-RELATED"/>
    <property type="match status" value="1"/>
</dbReference>
<comment type="function">
    <text evidence="1">Multidrug efflux pump.</text>
</comment>
<evidence type="ECO:0000313" key="7">
    <source>
        <dbReference type="EMBL" id="UUF08987.1"/>
    </source>
</evidence>
<proteinExistence type="inferred from homology"/>
<keyword evidence="6" id="KW-1133">Transmembrane helix</keyword>
<reference evidence="7" key="1">
    <citation type="submission" date="2021-03" db="EMBL/GenBank/DDBJ databases">
        <title>Comparative Genomics and Metabolomics in the genus Turicibacter.</title>
        <authorList>
            <person name="Maki J."/>
            <person name="Looft T."/>
        </authorList>
    </citation>
    <scope>NUCLEOTIDE SEQUENCE</scope>
    <source>
        <strain evidence="7">ISU324</strain>
    </source>
</reference>
<evidence type="ECO:0000256" key="6">
    <source>
        <dbReference type="SAM" id="Phobius"/>
    </source>
</evidence>
<feature type="transmembrane region" description="Helical" evidence="6">
    <location>
        <begin position="37"/>
        <end position="67"/>
    </location>
</feature>
<dbReference type="GO" id="GO:0015297">
    <property type="term" value="F:antiporter activity"/>
    <property type="evidence" value="ECO:0007669"/>
    <property type="project" value="InterPro"/>
</dbReference>
<dbReference type="EMBL" id="CP071250">
    <property type="protein sequence ID" value="UUF08987.1"/>
    <property type="molecule type" value="Genomic_DNA"/>
</dbReference>
<evidence type="ECO:0000256" key="1">
    <source>
        <dbReference type="ARBA" id="ARBA00003408"/>
    </source>
</evidence>
<feature type="transmembrane region" description="Helical" evidence="6">
    <location>
        <begin position="337"/>
        <end position="354"/>
    </location>
</feature>
<evidence type="ECO:0000256" key="5">
    <source>
        <dbReference type="ARBA" id="ARBA00031636"/>
    </source>
</evidence>
<dbReference type="PANTHER" id="PTHR43298">
    <property type="entry name" value="MULTIDRUG RESISTANCE PROTEIN NORM-RELATED"/>
    <property type="match status" value="1"/>
</dbReference>
<dbReference type="GO" id="GO:0042910">
    <property type="term" value="F:xenobiotic transmembrane transporter activity"/>
    <property type="evidence" value="ECO:0007669"/>
    <property type="project" value="InterPro"/>
</dbReference>
<keyword evidence="6" id="KW-0472">Membrane</keyword>
<keyword evidence="4" id="KW-0813">Transport</keyword>
<dbReference type="Pfam" id="PF01554">
    <property type="entry name" value="MatE"/>
    <property type="match status" value="2"/>
</dbReference>
<gene>
    <name evidence="7" type="ORF">J0J70_02985</name>
</gene>
<dbReference type="AlphaFoldDB" id="A0A9Q9CQS6"/>
<evidence type="ECO:0000256" key="3">
    <source>
        <dbReference type="ARBA" id="ARBA00020268"/>
    </source>
</evidence>
<sequence length="428" mass="48641">MFKKDQLNQLALPLILSNVVSLVISLCDQAVMGHLSITSFAAVGIVAGFINSVTGVLGATSISFNILGARVYQNQSLFRKYLETQVILSLLIGLLGFGFITFGGKFIFQQIYQLNAQVLEESLNYAYIFSSSIGLNLLLFTCSSYLKIINRTKYILIGNTVATISNVILDLLFVYGLGLGMIGNAVGSVLALILNLIIYLVLLKCEIRWEVPLFRFSLIKENLQYAFPMMVQEFLENTILIVVLGALISRIGLLEVSVYQLINQLLQISWMPMYAYAQATLTIVSENPKCIVPIHQQAITRSIRLYALISVFLVLNQNFIINLITNQKLLLEYFCKYFPMVIILFIFNNMLTIYQYTLQTLGEQKWILKTTLLIYSIGYLLIYLFAQLYKSLWIVYVILAMIYFILSRIMKLKLKINLDKYLQIPPCL</sequence>
<feature type="transmembrane region" description="Helical" evidence="6">
    <location>
        <begin position="305"/>
        <end position="325"/>
    </location>
</feature>
<dbReference type="RefSeq" id="WP_055241873.1">
    <property type="nucleotide sequence ID" value="NZ_CP071250.1"/>
</dbReference>
<feature type="transmembrane region" description="Helical" evidence="6">
    <location>
        <begin position="124"/>
        <end position="142"/>
    </location>
</feature>
<feature type="transmembrane region" description="Helical" evidence="6">
    <location>
        <begin position="12"/>
        <end position="31"/>
    </location>
</feature>
<dbReference type="InterPro" id="IPR050222">
    <property type="entry name" value="MATE_MdtK"/>
</dbReference>
<feature type="transmembrane region" description="Helical" evidence="6">
    <location>
        <begin position="392"/>
        <end position="410"/>
    </location>
</feature>
<feature type="transmembrane region" description="Helical" evidence="6">
    <location>
        <begin position="87"/>
        <end position="112"/>
    </location>
</feature>
<feature type="transmembrane region" description="Helical" evidence="6">
    <location>
        <begin position="366"/>
        <end position="386"/>
    </location>
</feature>
<dbReference type="GO" id="GO:0005886">
    <property type="term" value="C:plasma membrane"/>
    <property type="evidence" value="ECO:0007669"/>
    <property type="project" value="TreeGrafter"/>
</dbReference>
<accession>A0A9Q9CQS6</accession>
<protein>
    <recommendedName>
        <fullName evidence="3">Probable multidrug resistance protein NorM</fullName>
    </recommendedName>
    <alternativeName>
        <fullName evidence="5">Multidrug-efflux transporter</fullName>
    </alternativeName>
</protein>
<comment type="similarity">
    <text evidence="2">Belongs to the multi antimicrobial extrusion (MATE) (TC 2.A.66.1) family.</text>
</comment>
<feature type="transmembrane region" description="Helical" evidence="6">
    <location>
        <begin position="154"/>
        <end position="175"/>
    </location>
</feature>
<evidence type="ECO:0000313" key="8">
    <source>
        <dbReference type="Proteomes" id="UP001058072"/>
    </source>
</evidence>
<evidence type="ECO:0000256" key="4">
    <source>
        <dbReference type="ARBA" id="ARBA00022448"/>
    </source>
</evidence>
<name>A0A9Q9CQS6_9FIRM</name>
<evidence type="ECO:0000256" key="2">
    <source>
        <dbReference type="ARBA" id="ARBA00010199"/>
    </source>
</evidence>
<organism evidence="7 8">
    <name type="scientific">Turicibacter bilis</name>
    <dbReference type="NCBI Taxonomy" id="2735723"/>
    <lineage>
        <taxon>Bacteria</taxon>
        <taxon>Bacillati</taxon>
        <taxon>Bacillota</taxon>
        <taxon>Erysipelotrichia</taxon>
        <taxon>Erysipelotrichales</taxon>
        <taxon>Turicibacteraceae</taxon>
        <taxon>Turicibacter</taxon>
    </lineage>
</organism>
<keyword evidence="6" id="KW-0812">Transmembrane</keyword>
<dbReference type="InterPro" id="IPR002528">
    <property type="entry name" value="MATE_fam"/>
</dbReference>